<dbReference type="EMBL" id="LTAY01000053">
    <property type="protein sequence ID" value="OPX47221.1"/>
    <property type="molecule type" value="Genomic_DNA"/>
</dbReference>
<reference evidence="13 14" key="1">
    <citation type="submission" date="2016-02" db="EMBL/GenBank/DDBJ databases">
        <title>Genome sequence of Clostridium thermobutyricum DSM 4928.</title>
        <authorList>
            <person name="Poehlein A."/>
            <person name="Daniel R."/>
        </authorList>
    </citation>
    <scope>NUCLEOTIDE SEQUENCE [LARGE SCALE GENOMIC DNA]</scope>
    <source>
        <strain evidence="13 14">DSM 4928</strain>
    </source>
</reference>
<protein>
    <recommendedName>
        <fullName evidence="10">Galactose-1-phosphate uridylyltransferase</fullName>
        <shortName evidence="10">Gal-1-P uridylyltransferase</shortName>
        <ecNumber evidence="10">2.7.7.12</ecNumber>
    </recommendedName>
    <alternativeName>
        <fullName evidence="10">UDP-glucose--hexose-1-phosphate uridylyltransferase</fullName>
    </alternativeName>
</protein>
<evidence type="ECO:0000256" key="8">
    <source>
        <dbReference type="ARBA" id="ARBA00023144"/>
    </source>
</evidence>
<evidence type="ECO:0000256" key="9">
    <source>
        <dbReference type="ARBA" id="ARBA00023277"/>
    </source>
</evidence>
<dbReference type="PANTHER" id="PTHR39191">
    <property type="entry name" value="GALACTOSE-1-PHOSPHATE URIDYLYLTRANSFERASE"/>
    <property type="match status" value="1"/>
</dbReference>
<evidence type="ECO:0000256" key="10">
    <source>
        <dbReference type="HAMAP-Rule" id="MF_00571"/>
    </source>
</evidence>
<evidence type="ECO:0000259" key="11">
    <source>
        <dbReference type="Pfam" id="PF01087"/>
    </source>
</evidence>
<sequence>MENIYEWVARLVDYGFENQLYLEEDIIYTRNKILELLNLDEYKSMEYKKENYNIEEILNKLLEFAIEKGIIEDSITERDNFDSRLMGTLLGRPSEIINMFNKKYYNSPERATDFYYELSKKSNYIRAERIKKDLKWKVPTEYANLDITINMSKPEKDVAEIEKQAKMEKGDYPKCLLCKECEGYAGRFNYPSRSNHRIIPIELNNSKWFFQYSPYSYFNEHSIVLSERHISIKIDRNTFIDLLDFVDKFKHYFIGSNSELPIVGGSILSHNHYQGGKYKFPIEKAEVLEVYKMEGFKSLELRRIKWPLSTIRLVGKDKKEIVNASEKILNIWREYSDEEHEIICKSEEEIHNTITPICRFKNGNYEMDLVLRNNRRSKEHPTGIFHPHKEYHHIKKENIGLIEVMGLAVLPSRLNSNMDLMKEYLLKRKDSDEIEIHKPWLDRIIKRHNMICENEVDNILKYEIGVVFKELLENCGVFKCDEKGVNGFNKFINIICKK</sequence>
<evidence type="ECO:0000256" key="6">
    <source>
        <dbReference type="ARBA" id="ARBA00022679"/>
    </source>
</evidence>
<dbReference type="OrthoDB" id="2293at2"/>
<gene>
    <name evidence="13" type="primary">galT_2</name>
    <name evidence="10" type="synonym">galT</name>
    <name evidence="13" type="ORF">CLTHE_21050</name>
</gene>
<keyword evidence="9 10" id="KW-0119">Carbohydrate metabolism</keyword>
<evidence type="ECO:0000256" key="5">
    <source>
        <dbReference type="ARBA" id="ARBA00022490"/>
    </source>
</evidence>
<evidence type="ECO:0000259" key="12">
    <source>
        <dbReference type="Pfam" id="PF02744"/>
    </source>
</evidence>
<dbReference type="GO" id="GO:0006012">
    <property type="term" value="P:galactose metabolic process"/>
    <property type="evidence" value="ECO:0007669"/>
    <property type="project" value="UniProtKB-UniRule"/>
</dbReference>
<comment type="catalytic activity">
    <reaction evidence="1 10">
        <text>alpha-D-galactose 1-phosphate + UDP-alpha-D-glucose = alpha-D-glucose 1-phosphate + UDP-alpha-D-galactose</text>
        <dbReference type="Rhea" id="RHEA:13989"/>
        <dbReference type="ChEBI" id="CHEBI:58336"/>
        <dbReference type="ChEBI" id="CHEBI:58601"/>
        <dbReference type="ChEBI" id="CHEBI:58885"/>
        <dbReference type="ChEBI" id="CHEBI:66914"/>
        <dbReference type="EC" id="2.7.7.12"/>
    </reaction>
</comment>
<feature type="domain" description="Galactose-1-phosphate uridyl transferase N-terminal" evidence="11">
    <location>
        <begin position="23"/>
        <end position="230"/>
    </location>
</feature>
<keyword evidence="7 10" id="KW-0548">Nucleotidyltransferase</keyword>
<feature type="domain" description="Galactose-1-phosphate uridyl transferase C-terminal" evidence="12">
    <location>
        <begin position="247"/>
        <end position="438"/>
    </location>
</feature>
<name>A0A1V4SV91_9CLOT</name>
<dbReference type="PANTHER" id="PTHR39191:SF1">
    <property type="entry name" value="DUF4922 DOMAIN-CONTAINING PROTEIN"/>
    <property type="match status" value="1"/>
</dbReference>
<comment type="subcellular location">
    <subcellularLocation>
        <location evidence="2 10">Cytoplasm</location>
    </subcellularLocation>
</comment>
<keyword evidence="8 10" id="KW-0299">Galactose metabolism</keyword>
<evidence type="ECO:0000313" key="14">
    <source>
        <dbReference type="Proteomes" id="UP000191448"/>
    </source>
</evidence>
<dbReference type="AlphaFoldDB" id="A0A1V4SV91"/>
<comment type="similarity">
    <text evidence="4 10">Belongs to the galactose-1-phosphate uridylyltransferase type 2 family.</text>
</comment>
<organism evidence="13 14">
    <name type="scientific">Clostridium thermobutyricum DSM 4928</name>
    <dbReference type="NCBI Taxonomy" id="1121339"/>
    <lineage>
        <taxon>Bacteria</taxon>
        <taxon>Bacillati</taxon>
        <taxon>Bacillota</taxon>
        <taxon>Clostridia</taxon>
        <taxon>Eubacteriales</taxon>
        <taxon>Clostridiaceae</taxon>
        <taxon>Clostridium</taxon>
    </lineage>
</organism>
<dbReference type="UniPathway" id="UPA00214"/>
<evidence type="ECO:0000256" key="4">
    <source>
        <dbReference type="ARBA" id="ARBA00008706"/>
    </source>
</evidence>
<dbReference type="InterPro" id="IPR005849">
    <property type="entry name" value="GalP_Utransf_N"/>
</dbReference>
<dbReference type="GO" id="GO:0005737">
    <property type="term" value="C:cytoplasm"/>
    <property type="evidence" value="ECO:0007669"/>
    <property type="project" value="UniProtKB-SubCell"/>
</dbReference>
<dbReference type="Pfam" id="PF02744">
    <property type="entry name" value="GalP_UDP_tr_C"/>
    <property type="match status" value="1"/>
</dbReference>
<dbReference type="HAMAP" id="MF_00571">
    <property type="entry name" value="GalP_UDP_trans"/>
    <property type="match status" value="1"/>
</dbReference>
<dbReference type="PIRSF" id="PIRSF006005">
    <property type="entry name" value="GalT_BS"/>
    <property type="match status" value="1"/>
</dbReference>
<dbReference type="Pfam" id="PF01087">
    <property type="entry name" value="GalP_UDP_transf"/>
    <property type="match status" value="1"/>
</dbReference>
<dbReference type="InterPro" id="IPR005850">
    <property type="entry name" value="GalP_Utransf_C"/>
</dbReference>
<keyword evidence="5 10" id="KW-0963">Cytoplasm</keyword>
<dbReference type="NCBIfam" id="NF003629">
    <property type="entry name" value="PRK05270.1-2"/>
    <property type="match status" value="1"/>
</dbReference>
<comment type="pathway">
    <text evidence="3 10">Carbohydrate metabolism; galactose metabolism.</text>
</comment>
<dbReference type="GO" id="GO:0008108">
    <property type="term" value="F:UDP-glucose:hexose-1-phosphate uridylyltransferase activity"/>
    <property type="evidence" value="ECO:0007669"/>
    <property type="project" value="UniProtKB-UniRule"/>
</dbReference>
<evidence type="ECO:0000313" key="13">
    <source>
        <dbReference type="EMBL" id="OPX47221.1"/>
    </source>
</evidence>
<keyword evidence="6 10" id="KW-0808">Transferase</keyword>
<dbReference type="EC" id="2.7.7.12" evidence="10"/>
<comment type="caution">
    <text evidence="13">The sequence shown here is derived from an EMBL/GenBank/DDBJ whole genome shotgun (WGS) entry which is preliminary data.</text>
</comment>
<dbReference type="RefSeq" id="WP_080023342.1">
    <property type="nucleotide sequence ID" value="NZ_LTAY01000053.1"/>
</dbReference>
<evidence type="ECO:0000256" key="1">
    <source>
        <dbReference type="ARBA" id="ARBA00001107"/>
    </source>
</evidence>
<evidence type="ECO:0000256" key="2">
    <source>
        <dbReference type="ARBA" id="ARBA00004496"/>
    </source>
</evidence>
<accession>A0A1V4SV91</accession>
<dbReference type="Proteomes" id="UP000191448">
    <property type="component" value="Unassembled WGS sequence"/>
</dbReference>
<dbReference type="InterPro" id="IPR000766">
    <property type="entry name" value="GalP_uridyl_Trfase_II"/>
</dbReference>
<evidence type="ECO:0000256" key="7">
    <source>
        <dbReference type="ARBA" id="ARBA00022695"/>
    </source>
</evidence>
<evidence type="ECO:0000256" key="3">
    <source>
        <dbReference type="ARBA" id="ARBA00004947"/>
    </source>
</evidence>
<proteinExistence type="inferred from homology"/>